<comment type="caution">
    <text evidence="1">The sequence shown here is derived from an EMBL/GenBank/DDBJ whole genome shotgun (WGS) entry which is preliminary data.</text>
</comment>
<keyword evidence="2" id="KW-1185">Reference proteome</keyword>
<dbReference type="Proteomes" id="UP000578531">
    <property type="component" value="Unassembled WGS sequence"/>
</dbReference>
<organism evidence="1 2">
    <name type="scientific">Letharia columbiana</name>
    <dbReference type="NCBI Taxonomy" id="112416"/>
    <lineage>
        <taxon>Eukaryota</taxon>
        <taxon>Fungi</taxon>
        <taxon>Dikarya</taxon>
        <taxon>Ascomycota</taxon>
        <taxon>Pezizomycotina</taxon>
        <taxon>Lecanoromycetes</taxon>
        <taxon>OSLEUM clade</taxon>
        <taxon>Lecanoromycetidae</taxon>
        <taxon>Lecanorales</taxon>
        <taxon>Lecanorineae</taxon>
        <taxon>Parmeliaceae</taxon>
        <taxon>Letharia</taxon>
    </lineage>
</organism>
<dbReference type="RefSeq" id="XP_037162041.1">
    <property type="nucleotide sequence ID" value="XM_037311174.1"/>
</dbReference>
<gene>
    <name evidence="1" type="ORF">HO173_009283</name>
</gene>
<dbReference type="GeneID" id="59290935"/>
<sequence length="93" mass="10652">MLYTDHQALLKVLKSEDVTGRISRWQPCLSEYDLDLEKKGLEASYVDDEMLICGSISCYVSGGLGVLHFLLPTENERRLLASVEMEDHEDERF</sequence>
<protein>
    <recommendedName>
        <fullName evidence="3">Reverse transcriptase RNase H-like domain-containing protein</fullName>
    </recommendedName>
</protein>
<evidence type="ECO:0000313" key="1">
    <source>
        <dbReference type="EMBL" id="KAF6232615.1"/>
    </source>
</evidence>
<reference evidence="1 2" key="1">
    <citation type="journal article" date="2020" name="Genomics">
        <title>Complete, high-quality genomes from long-read metagenomic sequencing of two wolf lichen thalli reveals enigmatic genome architecture.</title>
        <authorList>
            <person name="McKenzie S.K."/>
            <person name="Walston R.F."/>
            <person name="Allen J.L."/>
        </authorList>
    </citation>
    <scope>NUCLEOTIDE SEQUENCE [LARGE SCALE GENOMIC DNA]</scope>
    <source>
        <strain evidence="1">WasteWater2</strain>
    </source>
</reference>
<proteinExistence type="predicted"/>
<evidence type="ECO:0000313" key="2">
    <source>
        <dbReference type="Proteomes" id="UP000578531"/>
    </source>
</evidence>
<dbReference type="EMBL" id="JACCJC010000047">
    <property type="protein sequence ID" value="KAF6232615.1"/>
    <property type="molecule type" value="Genomic_DNA"/>
</dbReference>
<dbReference type="AlphaFoldDB" id="A0A8H6FQ43"/>
<dbReference type="OrthoDB" id="3563554at2759"/>
<accession>A0A8H6FQ43</accession>
<name>A0A8H6FQ43_9LECA</name>
<evidence type="ECO:0008006" key="3">
    <source>
        <dbReference type="Google" id="ProtNLM"/>
    </source>
</evidence>